<feature type="region of interest" description="Disordered" evidence="4">
    <location>
        <begin position="491"/>
        <end position="569"/>
    </location>
</feature>
<feature type="compositionally biased region" description="Basic and acidic residues" evidence="4">
    <location>
        <begin position="1"/>
        <end position="11"/>
    </location>
</feature>
<gene>
    <name evidence="5" type="ORF">GA_TR15807_c0_g1_i1_g.48230</name>
</gene>
<sequence>MKMKRKSDSKTLAKGKKRKGPHLPNSILKTIANEKRPLNSDDEIDSDDDNGGGDLYEYEEGVPEEESRKNNRYDRVDNFEFELPEDFKDENVESEDDDDDGENTDSDEKAERHTRMLQSLTGMPSAAFEGESKRKTVLVTEAYPESEFNPTRDVLEGKNLVTFEDLLLPLEGEPGYQQLRKGISKLQKSDQSVVHAPLPKPERERVERKAVRKLVDKEFSKWLPQVKRNREAPTVYFNNQDADVGYSTVGAIASEFQPRTEFEKKMASVLDDNKVWEAHQEDGARLLELNEVSMEDHIKNRDHIAKMRSLLFRHEVKFKRIKKIKSKTYHRLKNKDLKSAVDTLLDPKVAKEEAMRQETKRAEERMTLKHKNTGKWAKRMISRGLNVKYDGTRAAISEQLQINEDLSRKRNSMNDGSSSDESDDEDELNDGSDQDTPSKLLAQAKENTLKIVEDDEVPNSGLLSLPFMARAMKKKNEEAIEEAKRALEEYEELENSAGAENSENPANVSGRKTFGATAKVEAPKKSKKESDNFYDNNSDSDNDMDGIEDNNLEAVRDNNASSPARNIETITDTEKFEDVVGNPASKTTFDVALYASGSWKKMKGCENKESKKASKPHVPVSQAQDIKKPIQESREEESDDDSESDAEQMVDGILTYASNETFEVPSQAELINRAFAGDDVVDEFEKEKQEVLNQEVPEPEKPVQVPGWGQWTNIQNKRGLPKWMVREHEEAKKKREQALKTRKDARFKHVIISEKVDKRAEKLHTKTLPFPYTSQEVFEHSMRMPIGPEFNPTTIVGELNRPEVVKKAGVIIKPVKFEEVDPNEKGDDENPRSHQKQRPKKKGSNKTNKGKSKVKSK</sequence>
<feature type="compositionally biased region" description="Acidic residues" evidence="4">
    <location>
        <begin position="538"/>
        <end position="551"/>
    </location>
</feature>
<accession>A0A1J3CGJ7</accession>
<feature type="compositionally biased region" description="Basic and acidic residues" evidence="4">
    <location>
        <begin position="603"/>
        <end position="612"/>
    </location>
</feature>
<feature type="compositionally biased region" description="Basic and acidic residues" evidence="4">
    <location>
        <begin position="815"/>
        <end position="832"/>
    </location>
</feature>
<feature type="compositionally biased region" description="Acidic residues" evidence="4">
    <location>
        <begin position="634"/>
        <end position="648"/>
    </location>
</feature>
<evidence type="ECO:0000256" key="1">
    <source>
        <dbReference type="ARBA" id="ARBA00004604"/>
    </source>
</evidence>
<protein>
    <submittedName>
        <fullName evidence="5">Uncharacterized protein C57A7.06</fullName>
    </submittedName>
</protein>
<feature type="compositionally biased region" description="Basic and acidic residues" evidence="4">
    <location>
        <begin position="65"/>
        <end position="78"/>
    </location>
</feature>
<evidence type="ECO:0000256" key="3">
    <source>
        <dbReference type="ARBA" id="ARBA00023242"/>
    </source>
</evidence>
<dbReference type="PANTHER" id="PTHR14150">
    <property type="entry name" value="U3 SMALL NUCLEOLAR RNA-ASSOCIATED PROTEIN 14"/>
    <property type="match status" value="1"/>
</dbReference>
<feature type="compositionally biased region" description="Basic residues" evidence="4">
    <location>
        <begin position="12"/>
        <end position="21"/>
    </location>
</feature>
<feature type="region of interest" description="Disordered" evidence="4">
    <location>
        <begin position="815"/>
        <end position="857"/>
    </location>
</feature>
<dbReference type="EMBL" id="GEVI01028876">
    <property type="protein sequence ID" value="JAU03444.1"/>
    <property type="molecule type" value="Transcribed_RNA"/>
</dbReference>
<feature type="compositionally biased region" description="Basic residues" evidence="4">
    <location>
        <begin position="833"/>
        <end position="857"/>
    </location>
</feature>
<feature type="region of interest" description="Disordered" evidence="4">
    <location>
        <begin position="602"/>
        <end position="652"/>
    </location>
</feature>
<comment type="subcellular location">
    <subcellularLocation>
        <location evidence="1">Nucleus</location>
        <location evidence="1">Nucleolus</location>
    </subcellularLocation>
</comment>
<reference evidence="5" key="1">
    <citation type="submission" date="2016-07" db="EMBL/GenBank/DDBJ databases">
        <title>De novo transcriptome assembly of four accessions of the metal hyperaccumulator plant Noccaea caerulescens.</title>
        <authorList>
            <person name="Blande D."/>
            <person name="Halimaa P."/>
            <person name="Tervahauta A.I."/>
            <person name="Aarts M.G."/>
            <person name="Karenlampi S.O."/>
        </authorList>
    </citation>
    <scope>NUCLEOTIDE SEQUENCE</scope>
</reference>
<organism evidence="5">
    <name type="scientific">Noccaea caerulescens</name>
    <name type="common">Alpine penny-cress</name>
    <name type="synonym">Thlaspi caerulescens</name>
    <dbReference type="NCBI Taxonomy" id="107243"/>
    <lineage>
        <taxon>Eukaryota</taxon>
        <taxon>Viridiplantae</taxon>
        <taxon>Streptophyta</taxon>
        <taxon>Embryophyta</taxon>
        <taxon>Tracheophyta</taxon>
        <taxon>Spermatophyta</taxon>
        <taxon>Magnoliopsida</taxon>
        <taxon>eudicotyledons</taxon>
        <taxon>Gunneridae</taxon>
        <taxon>Pentapetalae</taxon>
        <taxon>rosids</taxon>
        <taxon>malvids</taxon>
        <taxon>Brassicales</taxon>
        <taxon>Brassicaceae</taxon>
        <taxon>Coluteocarpeae</taxon>
        <taxon>Noccaea</taxon>
    </lineage>
</organism>
<evidence type="ECO:0000256" key="4">
    <source>
        <dbReference type="SAM" id="MobiDB-lite"/>
    </source>
</evidence>
<evidence type="ECO:0000313" key="5">
    <source>
        <dbReference type="EMBL" id="JAU03444.1"/>
    </source>
</evidence>
<keyword evidence="2" id="KW-0597">Phosphoprotein</keyword>
<dbReference type="GO" id="GO:0032040">
    <property type="term" value="C:small-subunit processome"/>
    <property type="evidence" value="ECO:0007669"/>
    <property type="project" value="InterPro"/>
</dbReference>
<feature type="region of interest" description="Disordered" evidence="4">
    <location>
        <begin position="403"/>
        <end position="437"/>
    </location>
</feature>
<dbReference type="InterPro" id="IPR006709">
    <property type="entry name" value="SSU_processome_Utp14"/>
</dbReference>
<proteinExistence type="predicted"/>
<feature type="compositionally biased region" description="Acidic residues" evidence="4">
    <location>
        <begin position="418"/>
        <end position="433"/>
    </location>
</feature>
<dbReference type="Pfam" id="PF04615">
    <property type="entry name" value="Utp14"/>
    <property type="match status" value="1"/>
</dbReference>
<feature type="region of interest" description="Disordered" evidence="4">
    <location>
        <begin position="1"/>
        <end position="132"/>
    </location>
</feature>
<feature type="compositionally biased region" description="Acidic residues" evidence="4">
    <location>
        <begin position="40"/>
        <end position="64"/>
    </location>
</feature>
<dbReference type="GO" id="GO:0006364">
    <property type="term" value="P:rRNA processing"/>
    <property type="evidence" value="ECO:0007669"/>
    <property type="project" value="InterPro"/>
</dbReference>
<feature type="compositionally biased region" description="Basic and acidic residues" evidence="4">
    <location>
        <begin position="521"/>
        <end position="531"/>
    </location>
</feature>
<keyword evidence="3" id="KW-0539">Nucleus</keyword>
<feature type="compositionally biased region" description="Polar residues" evidence="4">
    <location>
        <begin position="558"/>
        <end position="569"/>
    </location>
</feature>
<name>A0A1J3CGJ7_NOCCA</name>
<evidence type="ECO:0000256" key="2">
    <source>
        <dbReference type="ARBA" id="ARBA00022553"/>
    </source>
</evidence>
<feature type="compositionally biased region" description="Acidic residues" evidence="4">
    <location>
        <begin position="92"/>
        <end position="105"/>
    </location>
</feature>
<dbReference type="AlphaFoldDB" id="A0A1J3CGJ7"/>
<dbReference type="PANTHER" id="PTHR14150:SF12">
    <property type="entry name" value="U3 SMALL NUCLEOLAR RNA-ASSOCIATED PROTEIN 14 HOMOLOG A"/>
    <property type="match status" value="1"/>
</dbReference>